<dbReference type="AlphaFoldDB" id="A0A934K8R8"/>
<dbReference type="PANTHER" id="PTHR43345:SF5">
    <property type="entry name" value="3-ISOPROPYLMALATE DEHYDRATASE SMALL SUBUNIT"/>
    <property type="match status" value="1"/>
</dbReference>
<evidence type="ECO:0000256" key="5">
    <source>
        <dbReference type="ARBA" id="ARBA00011271"/>
    </source>
</evidence>
<evidence type="ECO:0000313" key="12">
    <source>
        <dbReference type="EMBL" id="MBJ7603851.1"/>
    </source>
</evidence>
<evidence type="ECO:0000256" key="4">
    <source>
        <dbReference type="ARBA" id="ARBA00009845"/>
    </source>
</evidence>
<dbReference type="GO" id="GO:0009098">
    <property type="term" value="P:L-leucine biosynthetic process"/>
    <property type="evidence" value="ECO:0007669"/>
    <property type="project" value="UniProtKB-UniRule"/>
</dbReference>
<name>A0A934K8R8_9BACT</name>
<evidence type="ECO:0000256" key="2">
    <source>
        <dbReference type="ARBA" id="ARBA00002695"/>
    </source>
</evidence>
<dbReference type="InterPro" id="IPR015928">
    <property type="entry name" value="Aconitase/3IPM_dehydase_swvl"/>
</dbReference>
<dbReference type="InterPro" id="IPR004431">
    <property type="entry name" value="3-IsopropMal_deHydase_ssu"/>
</dbReference>
<organism evidence="12 13">
    <name type="scientific">Candidatus Dormiibacter inghamiae</name>
    <dbReference type="NCBI Taxonomy" id="3127013"/>
    <lineage>
        <taxon>Bacteria</taxon>
        <taxon>Bacillati</taxon>
        <taxon>Candidatus Dormiibacterota</taxon>
        <taxon>Candidatus Dormibacteria</taxon>
        <taxon>Candidatus Dormibacterales</taxon>
        <taxon>Candidatus Dormibacteraceae</taxon>
        <taxon>Candidatus Dormiibacter</taxon>
    </lineage>
</organism>
<dbReference type="Proteomes" id="UP000620075">
    <property type="component" value="Unassembled WGS sequence"/>
</dbReference>
<evidence type="ECO:0000256" key="7">
    <source>
        <dbReference type="ARBA" id="ARBA00022605"/>
    </source>
</evidence>
<comment type="caution">
    <text evidence="12">The sequence shown here is derived from an EMBL/GenBank/DDBJ whole genome shotgun (WGS) entry which is preliminary data.</text>
</comment>
<comment type="function">
    <text evidence="2 10">Catalyzes the isomerization between 2-isopropylmalate and 3-isopropylmalate, via the formation of 2-isopropylmaleate.</text>
</comment>
<dbReference type="GO" id="GO:0009316">
    <property type="term" value="C:3-isopropylmalate dehydratase complex"/>
    <property type="evidence" value="ECO:0007669"/>
    <property type="project" value="InterPro"/>
</dbReference>
<dbReference type="EMBL" id="JAEKNQ010000044">
    <property type="protein sequence ID" value="MBJ7603851.1"/>
    <property type="molecule type" value="Genomic_DNA"/>
</dbReference>
<dbReference type="GO" id="GO:0003861">
    <property type="term" value="F:3-isopropylmalate dehydratase activity"/>
    <property type="evidence" value="ECO:0007669"/>
    <property type="project" value="UniProtKB-UniRule"/>
</dbReference>
<dbReference type="InterPro" id="IPR050075">
    <property type="entry name" value="LeuD"/>
</dbReference>
<dbReference type="HAMAP" id="MF_01031">
    <property type="entry name" value="LeuD_type1"/>
    <property type="match status" value="1"/>
</dbReference>
<evidence type="ECO:0000313" key="13">
    <source>
        <dbReference type="Proteomes" id="UP000620075"/>
    </source>
</evidence>
<evidence type="ECO:0000256" key="6">
    <source>
        <dbReference type="ARBA" id="ARBA00022430"/>
    </source>
</evidence>
<keyword evidence="6 10" id="KW-0432">Leucine biosynthesis</keyword>
<sequence length="195" mass="21922">MKAFHRVTGRIAPLDLADVDTDQIIAKQFLKSIERTGYGQYLFYEWRKSGDFVLDRPEHRGARVLVTGPNFGCGSSREHAPWTLQEAGFDVIIAPSFADIFRNNCGNVGLLAVTLPEDGVRRLLDLATASPETEALVDLEAQTISAGDIQFQFEVEPFLKERLLNGWDEIGLTLRKLDRIEEYEKGRPAWMPAVV</sequence>
<dbReference type="InterPro" id="IPR033940">
    <property type="entry name" value="IPMI_Swivel"/>
</dbReference>
<dbReference type="NCBIfam" id="TIGR00171">
    <property type="entry name" value="leuD"/>
    <property type="match status" value="1"/>
</dbReference>
<comment type="similarity">
    <text evidence="4 10">Belongs to the LeuD family. LeuD type 1 subfamily.</text>
</comment>
<dbReference type="Pfam" id="PF00694">
    <property type="entry name" value="Aconitase_C"/>
    <property type="match status" value="1"/>
</dbReference>
<keyword evidence="7 10" id="KW-0028">Amino-acid biosynthesis</keyword>
<dbReference type="RefSeq" id="WP_338180533.1">
    <property type="nucleotide sequence ID" value="NZ_JAEKNQ010000044.1"/>
</dbReference>
<evidence type="ECO:0000256" key="10">
    <source>
        <dbReference type="HAMAP-Rule" id="MF_01031"/>
    </source>
</evidence>
<dbReference type="NCBIfam" id="NF002458">
    <property type="entry name" value="PRK01641.1"/>
    <property type="match status" value="1"/>
</dbReference>
<dbReference type="CDD" id="cd01577">
    <property type="entry name" value="IPMI_Swivel"/>
    <property type="match status" value="1"/>
</dbReference>
<evidence type="ECO:0000256" key="9">
    <source>
        <dbReference type="ARBA" id="ARBA00023304"/>
    </source>
</evidence>
<dbReference type="PANTHER" id="PTHR43345">
    <property type="entry name" value="3-ISOPROPYLMALATE DEHYDRATASE SMALL SUBUNIT 2-RELATED-RELATED"/>
    <property type="match status" value="1"/>
</dbReference>
<evidence type="ECO:0000256" key="8">
    <source>
        <dbReference type="ARBA" id="ARBA00023239"/>
    </source>
</evidence>
<dbReference type="EC" id="4.2.1.33" evidence="10"/>
<reference evidence="12 13" key="1">
    <citation type="submission" date="2020-10" db="EMBL/GenBank/DDBJ databases">
        <title>Ca. Dormibacterota MAGs.</title>
        <authorList>
            <person name="Montgomery K."/>
        </authorList>
    </citation>
    <scope>NUCLEOTIDE SEQUENCE [LARGE SCALE GENOMIC DNA]</scope>
    <source>
        <strain evidence="12">SC8811_S16_3</strain>
    </source>
</reference>
<evidence type="ECO:0000256" key="3">
    <source>
        <dbReference type="ARBA" id="ARBA00004729"/>
    </source>
</evidence>
<dbReference type="Gene3D" id="3.20.19.10">
    <property type="entry name" value="Aconitase, domain 4"/>
    <property type="match status" value="1"/>
</dbReference>
<accession>A0A934K8R8</accession>
<comment type="pathway">
    <text evidence="3 10">Amino-acid biosynthesis; L-leucine biosynthesis; L-leucine from 3-methyl-2-oxobutanoate: step 2/4.</text>
</comment>
<dbReference type="InterPro" id="IPR000573">
    <property type="entry name" value="AconitaseA/IPMdHydase_ssu_swvl"/>
</dbReference>
<feature type="domain" description="Aconitase A/isopropylmalate dehydratase small subunit swivel" evidence="11">
    <location>
        <begin position="1"/>
        <end position="117"/>
    </location>
</feature>
<keyword evidence="9 10" id="KW-0100">Branched-chain amino acid biosynthesis</keyword>
<keyword evidence="8 10" id="KW-0456">Lyase</keyword>
<comment type="subunit">
    <text evidence="5 10">Heterodimer of LeuC and LeuD.</text>
</comment>
<dbReference type="SUPFAM" id="SSF52016">
    <property type="entry name" value="LeuD/IlvD-like"/>
    <property type="match status" value="1"/>
</dbReference>
<proteinExistence type="inferred from homology"/>
<gene>
    <name evidence="10 12" type="primary">leuD</name>
    <name evidence="12" type="ORF">JF888_11755</name>
</gene>
<protein>
    <recommendedName>
        <fullName evidence="10">3-isopropylmalate dehydratase small subunit</fullName>
        <ecNumber evidence="10">4.2.1.33</ecNumber>
    </recommendedName>
    <alternativeName>
        <fullName evidence="10">Alpha-IPM isomerase</fullName>
        <shortName evidence="10">IPMI</shortName>
    </alternativeName>
    <alternativeName>
        <fullName evidence="10">Isopropylmalate isomerase</fullName>
    </alternativeName>
</protein>
<comment type="catalytic activity">
    <reaction evidence="1 10">
        <text>(2R,3S)-3-isopropylmalate = (2S)-2-isopropylmalate</text>
        <dbReference type="Rhea" id="RHEA:32287"/>
        <dbReference type="ChEBI" id="CHEBI:1178"/>
        <dbReference type="ChEBI" id="CHEBI:35121"/>
        <dbReference type="EC" id="4.2.1.33"/>
    </reaction>
</comment>
<dbReference type="FunFam" id="3.20.19.10:FF:000003">
    <property type="entry name" value="3-isopropylmalate dehydratase small subunit"/>
    <property type="match status" value="1"/>
</dbReference>
<evidence type="ECO:0000256" key="1">
    <source>
        <dbReference type="ARBA" id="ARBA00000491"/>
    </source>
</evidence>
<evidence type="ECO:0000259" key="11">
    <source>
        <dbReference type="Pfam" id="PF00694"/>
    </source>
</evidence>